<dbReference type="EMBL" id="QJNU01000032">
    <property type="protein sequence ID" value="RYP09636.1"/>
    <property type="molecule type" value="Genomic_DNA"/>
</dbReference>
<comment type="caution">
    <text evidence="1">The sequence shown here is derived from an EMBL/GenBank/DDBJ whole genome shotgun (WGS) entry which is preliminary data.</text>
</comment>
<dbReference type="Gene3D" id="3.40.50.300">
    <property type="entry name" value="P-loop containing nucleotide triphosphate hydrolases"/>
    <property type="match status" value="1"/>
</dbReference>
<protein>
    <recommendedName>
        <fullName evidence="3">ATPase AAA-type core domain-containing protein</fullName>
    </recommendedName>
</protein>
<evidence type="ECO:0000313" key="1">
    <source>
        <dbReference type="EMBL" id="RYP09636.1"/>
    </source>
</evidence>
<sequence length="260" mass="29503">MAEQPQPEVNYLTDEQCMITNPYVKGMDLCNKKWFKHKNAANVDVDFLEGEEAGACYTLEPGDRGHRLIRLVAEECRVPLYSTSANDPGTSPEKADAALTGAFECCARWNAILLPAEADMFRSERTLEALHRNELGSRNSHPVFLRRIDHYRGTSLLMTNRIAAINQAFEPRIDLIIPYQDLTVEARKVVWASFLSHNWGIERFDMSAIELVVLAGAQVNSHEIKNLVQNALIMNVRKGGKVGFGDRMRLVDMRFRPQRQ</sequence>
<proteinExistence type="predicted"/>
<evidence type="ECO:0008006" key="3">
    <source>
        <dbReference type="Google" id="ProtNLM"/>
    </source>
</evidence>
<name>A0A4Q4TQN6_9PEZI</name>
<dbReference type="Proteomes" id="UP000293360">
    <property type="component" value="Unassembled WGS sequence"/>
</dbReference>
<evidence type="ECO:0000313" key="2">
    <source>
        <dbReference type="Proteomes" id="UP000293360"/>
    </source>
</evidence>
<dbReference type="OrthoDB" id="4774343at2759"/>
<keyword evidence="2" id="KW-1185">Reference proteome</keyword>
<dbReference type="PANTHER" id="PTHR46411:SF3">
    <property type="entry name" value="AAA+ ATPASE DOMAIN-CONTAINING PROTEIN"/>
    <property type="match status" value="1"/>
</dbReference>
<reference evidence="1 2" key="1">
    <citation type="submission" date="2018-06" db="EMBL/GenBank/DDBJ databases">
        <title>Complete Genomes of Monosporascus.</title>
        <authorList>
            <person name="Robinson A.J."/>
            <person name="Natvig D.O."/>
        </authorList>
    </citation>
    <scope>NUCLEOTIDE SEQUENCE [LARGE SCALE GENOMIC DNA]</scope>
    <source>
        <strain evidence="1 2">CBS 110550</strain>
    </source>
</reference>
<gene>
    <name evidence="1" type="ORF">DL764_001178</name>
</gene>
<dbReference type="InterPro" id="IPR027417">
    <property type="entry name" value="P-loop_NTPase"/>
</dbReference>
<organism evidence="1 2">
    <name type="scientific">Monosporascus ibericus</name>
    <dbReference type="NCBI Taxonomy" id="155417"/>
    <lineage>
        <taxon>Eukaryota</taxon>
        <taxon>Fungi</taxon>
        <taxon>Dikarya</taxon>
        <taxon>Ascomycota</taxon>
        <taxon>Pezizomycotina</taxon>
        <taxon>Sordariomycetes</taxon>
        <taxon>Xylariomycetidae</taxon>
        <taxon>Xylariales</taxon>
        <taxon>Xylariales incertae sedis</taxon>
        <taxon>Monosporascus</taxon>
    </lineage>
</organism>
<dbReference type="PANTHER" id="PTHR46411">
    <property type="entry name" value="FAMILY ATPASE, PUTATIVE-RELATED"/>
    <property type="match status" value="1"/>
</dbReference>
<dbReference type="SUPFAM" id="SSF52540">
    <property type="entry name" value="P-loop containing nucleoside triphosphate hydrolases"/>
    <property type="match status" value="1"/>
</dbReference>
<dbReference type="STRING" id="155417.A0A4Q4TQN6"/>
<dbReference type="AlphaFoldDB" id="A0A4Q4TQN6"/>
<accession>A0A4Q4TQN6</accession>